<dbReference type="InterPro" id="IPR011893">
    <property type="entry name" value="Selenoprotein_Rdx-typ"/>
</dbReference>
<gene>
    <name evidence="2" type="ORF">NQ318_021474</name>
</gene>
<dbReference type="Pfam" id="PF10262">
    <property type="entry name" value="Rdx"/>
    <property type="match status" value="1"/>
</dbReference>
<reference evidence="2" key="1">
    <citation type="journal article" date="2023" name="Insect Mol. Biol.">
        <title>Genome sequencing provides insights into the evolution of gene families encoding plant cell wall-degrading enzymes in longhorned beetles.</title>
        <authorList>
            <person name="Shin N.R."/>
            <person name="Okamura Y."/>
            <person name="Kirsch R."/>
            <person name="Pauchet Y."/>
        </authorList>
    </citation>
    <scope>NUCLEOTIDE SEQUENCE</scope>
    <source>
        <strain evidence="2">AMC_N1</strain>
    </source>
</reference>
<dbReference type="Proteomes" id="UP001162162">
    <property type="component" value="Unassembled WGS sequence"/>
</dbReference>
<name>A0AAV8ZF56_9CUCU</name>
<keyword evidence="1" id="KW-0676">Redox-active center</keyword>
<organism evidence="2 3">
    <name type="scientific">Aromia moschata</name>
    <dbReference type="NCBI Taxonomy" id="1265417"/>
    <lineage>
        <taxon>Eukaryota</taxon>
        <taxon>Metazoa</taxon>
        <taxon>Ecdysozoa</taxon>
        <taxon>Arthropoda</taxon>
        <taxon>Hexapoda</taxon>
        <taxon>Insecta</taxon>
        <taxon>Pterygota</taxon>
        <taxon>Neoptera</taxon>
        <taxon>Endopterygota</taxon>
        <taxon>Coleoptera</taxon>
        <taxon>Polyphaga</taxon>
        <taxon>Cucujiformia</taxon>
        <taxon>Chrysomeloidea</taxon>
        <taxon>Cerambycidae</taxon>
        <taxon>Cerambycinae</taxon>
        <taxon>Callichromatini</taxon>
        <taxon>Aromia</taxon>
    </lineage>
</organism>
<evidence type="ECO:0000256" key="1">
    <source>
        <dbReference type="ARBA" id="ARBA00023284"/>
    </source>
</evidence>
<dbReference type="Gene3D" id="3.40.30.10">
    <property type="entry name" value="Glutaredoxin"/>
    <property type="match status" value="1"/>
</dbReference>
<dbReference type="SUPFAM" id="SSF52833">
    <property type="entry name" value="Thioredoxin-like"/>
    <property type="match status" value="1"/>
</dbReference>
<evidence type="ECO:0000313" key="2">
    <source>
        <dbReference type="EMBL" id="KAJ8961857.1"/>
    </source>
</evidence>
<evidence type="ECO:0000313" key="3">
    <source>
        <dbReference type="Proteomes" id="UP001162162"/>
    </source>
</evidence>
<accession>A0AAV8ZF56</accession>
<comment type="caution">
    <text evidence="2">The sequence shown here is derived from an EMBL/GenBank/DDBJ whole genome shotgun (WGS) entry which is preliminary data.</text>
</comment>
<dbReference type="EMBL" id="JAPWTK010000004">
    <property type="protein sequence ID" value="KAJ8961857.1"/>
    <property type="molecule type" value="Genomic_DNA"/>
</dbReference>
<keyword evidence="3" id="KW-1185">Reference proteome</keyword>
<proteinExistence type="predicted"/>
<protein>
    <submittedName>
        <fullName evidence="2">Uncharacterized protein</fullName>
    </submittedName>
</protein>
<dbReference type="InterPro" id="IPR036249">
    <property type="entry name" value="Thioredoxin-like_sf"/>
</dbReference>
<dbReference type="AlphaFoldDB" id="A0AAV8ZF56"/>
<sequence>MDVKVDVEYCNKCGYLDKFEQLAKHIKEKHPSVKVNGHEGRRVHSKLSTLAYPDYDDLSKVISDVEDGKPVRTPCKQQTITDCAIRLLSEANALAPLHPT</sequence>